<comment type="caution">
    <text evidence="10">The sequence shown here is derived from an EMBL/GenBank/DDBJ whole genome shotgun (WGS) entry which is preliminary data.</text>
</comment>
<proteinExistence type="inferred from homology"/>
<reference evidence="10 11" key="1">
    <citation type="submission" date="2018-09" db="EMBL/GenBank/DDBJ databases">
        <title>Phylogeny of the Shewanellaceae, and recommendation for two new genera, Pseudoshewanella and Parashewanella.</title>
        <authorList>
            <person name="Wang G."/>
        </authorList>
    </citation>
    <scope>NUCLEOTIDE SEQUENCE [LARGE SCALE GENOMIC DNA]</scope>
    <source>
        <strain evidence="10 11">KCTC 22492</strain>
    </source>
</reference>
<dbReference type="Proteomes" id="UP000273022">
    <property type="component" value="Unassembled WGS sequence"/>
</dbReference>
<gene>
    <name evidence="10" type="ORF">D5R81_07025</name>
</gene>
<evidence type="ECO:0000256" key="2">
    <source>
        <dbReference type="ARBA" id="ARBA00022691"/>
    </source>
</evidence>
<comment type="catalytic activity">
    <reaction evidence="8">
        <text>arsenic triglutathione + 3 [thioredoxin]-dithiol + 3 S-adenosyl-L-methionine = trimethylarsine + 3 [thioredoxin]-disulfide + 3 glutathione + 3 S-adenosyl-L-homocysteine + 3 H(+)</text>
        <dbReference type="Rhea" id="RHEA:69432"/>
        <dbReference type="Rhea" id="RHEA-COMP:10698"/>
        <dbReference type="Rhea" id="RHEA-COMP:10700"/>
        <dbReference type="ChEBI" id="CHEBI:15378"/>
        <dbReference type="ChEBI" id="CHEBI:27130"/>
        <dbReference type="ChEBI" id="CHEBI:29950"/>
        <dbReference type="ChEBI" id="CHEBI:50058"/>
        <dbReference type="ChEBI" id="CHEBI:57856"/>
        <dbReference type="ChEBI" id="CHEBI:57925"/>
        <dbReference type="ChEBI" id="CHEBI:59789"/>
        <dbReference type="ChEBI" id="CHEBI:183640"/>
        <dbReference type="EC" id="2.1.1.137"/>
    </reaction>
</comment>
<keyword evidence="10" id="KW-0489">Methyltransferase</keyword>
<keyword evidence="2" id="KW-0949">S-adenosyl-L-methionine</keyword>
<evidence type="ECO:0000313" key="10">
    <source>
        <dbReference type="EMBL" id="RJY18057.1"/>
    </source>
</evidence>
<dbReference type="Pfam" id="PF13847">
    <property type="entry name" value="Methyltransf_31"/>
    <property type="match status" value="1"/>
</dbReference>
<dbReference type="GO" id="GO:0030791">
    <property type="term" value="F:arsenite methyltransferase activity"/>
    <property type="evidence" value="ECO:0007669"/>
    <property type="project" value="UniProtKB-EC"/>
</dbReference>
<accession>A0A3A6TQ09</accession>
<dbReference type="Gene3D" id="3.40.5.100">
    <property type="match status" value="1"/>
</dbReference>
<evidence type="ECO:0000256" key="5">
    <source>
        <dbReference type="ARBA" id="ARBA00034545"/>
    </source>
</evidence>
<dbReference type="EMBL" id="QYYH01000033">
    <property type="protein sequence ID" value="RJY18057.1"/>
    <property type="molecule type" value="Genomic_DNA"/>
</dbReference>
<dbReference type="PANTHER" id="PTHR43675">
    <property type="entry name" value="ARSENITE METHYLTRANSFERASE"/>
    <property type="match status" value="1"/>
</dbReference>
<dbReference type="OrthoDB" id="9772751at2"/>
<keyword evidence="1 10" id="KW-0808">Transferase</keyword>
<evidence type="ECO:0000313" key="11">
    <source>
        <dbReference type="Proteomes" id="UP000273022"/>
    </source>
</evidence>
<feature type="domain" description="Methyltransferase" evidence="9">
    <location>
        <begin position="79"/>
        <end position="231"/>
    </location>
</feature>
<dbReference type="AlphaFoldDB" id="A0A3A6TQ09"/>
<comment type="similarity">
    <text evidence="3">Belongs to the methyltransferase superfamily. Arsenite methyltransferase family.</text>
</comment>
<dbReference type="Gene3D" id="3.40.50.150">
    <property type="entry name" value="Vaccinia Virus protein VP39"/>
    <property type="match status" value="1"/>
</dbReference>
<organism evidence="10 11">
    <name type="scientific">Parashewanella spongiae</name>
    <dbReference type="NCBI Taxonomy" id="342950"/>
    <lineage>
        <taxon>Bacteria</taxon>
        <taxon>Pseudomonadati</taxon>
        <taxon>Pseudomonadota</taxon>
        <taxon>Gammaproteobacteria</taxon>
        <taxon>Alteromonadales</taxon>
        <taxon>Shewanellaceae</taxon>
        <taxon>Parashewanella</taxon>
    </lineage>
</organism>
<protein>
    <recommendedName>
        <fullName evidence="5">Arsenite methyltransferase</fullName>
        <ecNumber evidence="4">2.1.1.137</ecNumber>
    </recommendedName>
</protein>
<dbReference type="SUPFAM" id="SSF53335">
    <property type="entry name" value="S-adenosyl-L-methionine-dependent methyltransferases"/>
    <property type="match status" value="1"/>
</dbReference>
<dbReference type="InterPro" id="IPR026669">
    <property type="entry name" value="Arsenite_MeTrfase-like"/>
</dbReference>
<keyword evidence="11" id="KW-1185">Reference proteome</keyword>
<dbReference type="InterPro" id="IPR029063">
    <property type="entry name" value="SAM-dependent_MTases_sf"/>
</dbReference>
<comment type="catalytic activity">
    <reaction evidence="7">
        <text>arsenic triglutathione + 2 [thioredoxin]-dithiol + 2 S-adenosyl-L-methionine + H2O = dimethylarsinous acid + 2 [thioredoxin]-disulfide + 3 glutathione + 2 S-adenosyl-L-homocysteine + 2 H(+)</text>
        <dbReference type="Rhea" id="RHEA:69464"/>
        <dbReference type="Rhea" id="RHEA-COMP:10698"/>
        <dbReference type="Rhea" id="RHEA-COMP:10700"/>
        <dbReference type="ChEBI" id="CHEBI:15377"/>
        <dbReference type="ChEBI" id="CHEBI:15378"/>
        <dbReference type="ChEBI" id="CHEBI:23808"/>
        <dbReference type="ChEBI" id="CHEBI:29950"/>
        <dbReference type="ChEBI" id="CHEBI:50058"/>
        <dbReference type="ChEBI" id="CHEBI:57856"/>
        <dbReference type="ChEBI" id="CHEBI:57925"/>
        <dbReference type="ChEBI" id="CHEBI:59789"/>
        <dbReference type="ChEBI" id="CHEBI:183640"/>
        <dbReference type="EC" id="2.1.1.137"/>
    </reaction>
</comment>
<evidence type="ECO:0000256" key="6">
    <source>
        <dbReference type="ARBA" id="ARBA00047941"/>
    </source>
</evidence>
<evidence type="ECO:0000256" key="1">
    <source>
        <dbReference type="ARBA" id="ARBA00022679"/>
    </source>
</evidence>
<evidence type="ECO:0000256" key="4">
    <source>
        <dbReference type="ARBA" id="ARBA00034521"/>
    </source>
</evidence>
<dbReference type="EC" id="2.1.1.137" evidence="4"/>
<comment type="catalytic activity">
    <reaction evidence="6">
        <text>arsenic triglutathione + [thioredoxin]-dithiol + S-adenosyl-L-methionine + 2 H2O = methylarsonous acid + [thioredoxin]-disulfide + 3 glutathione + S-adenosyl-L-homocysteine + H(+)</text>
        <dbReference type="Rhea" id="RHEA:69460"/>
        <dbReference type="Rhea" id="RHEA-COMP:10698"/>
        <dbReference type="Rhea" id="RHEA-COMP:10700"/>
        <dbReference type="ChEBI" id="CHEBI:15377"/>
        <dbReference type="ChEBI" id="CHEBI:15378"/>
        <dbReference type="ChEBI" id="CHEBI:17826"/>
        <dbReference type="ChEBI" id="CHEBI:29950"/>
        <dbReference type="ChEBI" id="CHEBI:50058"/>
        <dbReference type="ChEBI" id="CHEBI:57856"/>
        <dbReference type="ChEBI" id="CHEBI:57925"/>
        <dbReference type="ChEBI" id="CHEBI:59789"/>
        <dbReference type="ChEBI" id="CHEBI:183640"/>
        <dbReference type="EC" id="2.1.1.137"/>
    </reaction>
</comment>
<dbReference type="GO" id="GO:0032259">
    <property type="term" value="P:methylation"/>
    <property type="evidence" value="ECO:0007669"/>
    <property type="project" value="UniProtKB-KW"/>
</dbReference>
<sequence length="377" mass="42106">MSNSTNCCSPSQAKSNTDTHDAVKDYYGKVLAGSDDLQTNACCTDDDLTPELKLILSNIHDDVLIRYYGCGLVTPELLEGCHVLDLGCGAGRDCYAIAQMVGERGSVTGVDMTDEQLDIANKHIDYHRMKFGFDCANTTFLKGYIEKLNELDIADNSFDVVVSNCVINLSPDKNAVLKEIFRILKPGGEIYFSDVYADKRVPNHLRQDPLLYGECLSGALYWNDFENLAKSVGFTEPRLVNSRVITVDNEQLANRLEDIKFTSATYRLFKAVHLETDAQDYGQSVKYLGSIPHSKESFNFDQSTTFYQNKLVNVSGNTFHTLQQSRFSEHFEFNGSFEKHLGLFKAQIKALDFSSHKDSLNDSSCCTPSPVVKKSCC</sequence>
<dbReference type="CDD" id="cd02440">
    <property type="entry name" value="AdoMet_MTases"/>
    <property type="match status" value="1"/>
</dbReference>
<evidence type="ECO:0000256" key="8">
    <source>
        <dbReference type="ARBA" id="ARBA00048428"/>
    </source>
</evidence>
<dbReference type="InterPro" id="IPR025714">
    <property type="entry name" value="Methyltranfer_dom"/>
</dbReference>
<dbReference type="PANTHER" id="PTHR43675:SF8">
    <property type="entry name" value="ARSENITE METHYLTRANSFERASE"/>
    <property type="match status" value="1"/>
</dbReference>
<name>A0A3A6TQ09_9GAMM</name>
<evidence type="ECO:0000256" key="3">
    <source>
        <dbReference type="ARBA" id="ARBA00034487"/>
    </source>
</evidence>
<dbReference type="RefSeq" id="WP_121852946.1">
    <property type="nucleotide sequence ID" value="NZ_CP037952.1"/>
</dbReference>
<evidence type="ECO:0000256" key="7">
    <source>
        <dbReference type="ARBA" id="ARBA00047943"/>
    </source>
</evidence>
<evidence type="ECO:0000259" key="9">
    <source>
        <dbReference type="Pfam" id="PF13847"/>
    </source>
</evidence>